<dbReference type="SUPFAM" id="SSF51246">
    <property type="entry name" value="Rudiment single hybrid motif"/>
    <property type="match status" value="1"/>
</dbReference>
<dbReference type="PROSITE" id="PS50975">
    <property type="entry name" value="ATP_GRASP"/>
    <property type="match status" value="1"/>
</dbReference>
<evidence type="ECO:0000256" key="2">
    <source>
        <dbReference type="ARBA" id="ARBA00001946"/>
    </source>
</evidence>
<dbReference type="InterPro" id="IPR016185">
    <property type="entry name" value="PreATP-grasp_dom_sf"/>
</dbReference>
<comment type="caution">
    <text evidence="15">The sequence shown here is derived from an EMBL/GenBank/DDBJ whole genome shotgun (WGS) entry which is preliminary data.</text>
</comment>
<comment type="pathway">
    <text evidence="3 12">Purine metabolism; IMP biosynthesis via de novo pathway; N(1)-(5-phospho-D-ribosyl)glycinamide from 5-phospho-alpha-D-ribose 1-diphosphate: step 2/2.</text>
</comment>
<dbReference type="InterPro" id="IPR037123">
    <property type="entry name" value="PRibGlycinamide_synth_C_sf"/>
</dbReference>
<evidence type="ECO:0000256" key="3">
    <source>
        <dbReference type="ARBA" id="ARBA00005174"/>
    </source>
</evidence>
<evidence type="ECO:0000256" key="12">
    <source>
        <dbReference type="HAMAP-Rule" id="MF_00138"/>
    </source>
</evidence>
<evidence type="ECO:0000313" key="15">
    <source>
        <dbReference type="EMBL" id="NNJ24440.1"/>
    </source>
</evidence>
<dbReference type="PANTHER" id="PTHR43472:SF1">
    <property type="entry name" value="PHOSPHORIBOSYLAMINE--GLYCINE LIGASE, CHLOROPLASTIC"/>
    <property type="match status" value="1"/>
</dbReference>
<reference evidence="15 16" key="1">
    <citation type="journal article" date="2020" name="Syst. Appl. Microbiol.">
        <title>Alienimonas chondri sp. nov., a novel planctomycete isolated from the biofilm of the red alga Chondrus crispus.</title>
        <authorList>
            <person name="Vitorino I."/>
            <person name="Albuquerque L."/>
            <person name="Wiegand S."/>
            <person name="Kallscheuer N."/>
            <person name="da Costa M.S."/>
            <person name="Lobo-da-Cunha A."/>
            <person name="Jogler C."/>
            <person name="Lage O.M."/>
        </authorList>
    </citation>
    <scope>NUCLEOTIDE SEQUENCE [LARGE SCALE GENOMIC DNA]</scope>
    <source>
        <strain evidence="15 16">LzC2</strain>
    </source>
</reference>
<dbReference type="GO" id="GO:0004637">
    <property type="term" value="F:phosphoribosylamine-glycine ligase activity"/>
    <property type="evidence" value="ECO:0007669"/>
    <property type="project" value="UniProtKB-EC"/>
</dbReference>
<evidence type="ECO:0000256" key="6">
    <source>
        <dbReference type="ARBA" id="ARBA00022741"/>
    </source>
</evidence>
<evidence type="ECO:0000256" key="1">
    <source>
        <dbReference type="ARBA" id="ARBA00001936"/>
    </source>
</evidence>
<dbReference type="RefSeq" id="WP_171183399.1">
    <property type="nucleotide sequence ID" value="NZ_WTPX01000008.1"/>
</dbReference>
<dbReference type="InterPro" id="IPR011761">
    <property type="entry name" value="ATP-grasp"/>
</dbReference>
<dbReference type="InterPro" id="IPR000115">
    <property type="entry name" value="PRibGlycinamide_synth"/>
</dbReference>
<evidence type="ECO:0000313" key="16">
    <source>
        <dbReference type="Proteomes" id="UP000609651"/>
    </source>
</evidence>
<dbReference type="InterPro" id="IPR020560">
    <property type="entry name" value="PRibGlycinamide_synth_C-dom"/>
</dbReference>
<comment type="cofactor">
    <cofactor evidence="1">
        <name>Mn(2+)</name>
        <dbReference type="ChEBI" id="CHEBI:29035"/>
    </cofactor>
</comment>
<dbReference type="SMART" id="SM01209">
    <property type="entry name" value="GARS_A"/>
    <property type="match status" value="1"/>
</dbReference>
<dbReference type="Gene3D" id="3.30.470.20">
    <property type="entry name" value="ATP-grasp fold, B domain"/>
    <property type="match status" value="1"/>
</dbReference>
<dbReference type="InterPro" id="IPR020561">
    <property type="entry name" value="PRibGlycinamid_synth_ATP-grasp"/>
</dbReference>
<accession>A0ABX1VAA6</accession>
<dbReference type="SUPFAM" id="SSF56059">
    <property type="entry name" value="Glutathione synthetase ATP-binding domain-like"/>
    <property type="match status" value="1"/>
</dbReference>
<gene>
    <name evidence="12 15" type="primary">purD</name>
    <name evidence="15" type="ORF">LzC2_04970</name>
</gene>
<comment type="cofactor">
    <cofactor evidence="2">
        <name>Mg(2+)</name>
        <dbReference type="ChEBI" id="CHEBI:18420"/>
    </cofactor>
</comment>
<keyword evidence="16" id="KW-1185">Reference proteome</keyword>
<dbReference type="Pfam" id="PF02843">
    <property type="entry name" value="GARS_C"/>
    <property type="match status" value="1"/>
</dbReference>
<evidence type="ECO:0000256" key="10">
    <source>
        <dbReference type="ARBA" id="ARBA00042242"/>
    </source>
</evidence>
<dbReference type="Gene3D" id="3.40.50.20">
    <property type="match status" value="1"/>
</dbReference>
<dbReference type="InterPro" id="IPR020562">
    <property type="entry name" value="PRibGlycinamide_synth_N"/>
</dbReference>
<protein>
    <recommendedName>
        <fullName evidence="4 12">Phosphoribosylamine--glycine ligase</fullName>
        <ecNumber evidence="4 12">6.3.4.13</ecNumber>
    </recommendedName>
    <alternativeName>
        <fullName evidence="12">GARS</fullName>
    </alternativeName>
    <alternativeName>
        <fullName evidence="10 12">Glycinamide ribonucleotide synthetase</fullName>
    </alternativeName>
    <alternativeName>
        <fullName evidence="11 12">Phosphoribosylglycinamide synthetase</fullName>
    </alternativeName>
</protein>
<dbReference type="SMART" id="SM01210">
    <property type="entry name" value="GARS_C"/>
    <property type="match status" value="1"/>
</dbReference>
<comment type="catalytic activity">
    <reaction evidence="12">
        <text>5-phospho-beta-D-ribosylamine + glycine + ATP = N(1)-(5-phospho-beta-D-ribosyl)glycinamide + ADP + phosphate + H(+)</text>
        <dbReference type="Rhea" id="RHEA:17453"/>
        <dbReference type="ChEBI" id="CHEBI:15378"/>
        <dbReference type="ChEBI" id="CHEBI:30616"/>
        <dbReference type="ChEBI" id="CHEBI:43474"/>
        <dbReference type="ChEBI" id="CHEBI:57305"/>
        <dbReference type="ChEBI" id="CHEBI:58681"/>
        <dbReference type="ChEBI" id="CHEBI:143788"/>
        <dbReference type="ChEBI" id="CHEBI:456216"/>
        <dbReference type="EC" id="6.3.4.13"/>
    </reaction>
</comment>
<dbReference type="EC" id="6.3.4.13" evidence="4 12"/>
<dbReference type="Pfam" id="PF01071">
    <property type="entry name" value="GARS_A"/>
    <property type="match status" value="1"/>
</dbReference>
<keyword evidence="5 12" id="KW-0436">Ligase</keyword>
<keyword evidence="7 12" id="KW-0658">Purine biosynthesis</keyword>
<dbReference type="NCBIfam" id="TIGR00877">
    <property type="entry name" value="purD"/>
    <property type="match status" value="1"/>
</dbReference>
<dbReference type="Pfam" id="PF02844">
    <property type="entry name" value="GARS_N"/>
    <property type="match status" value="1"/>
</dbReference>
<evidence type="ECO:0000259" key="14">
    <source>
        <dbReference type="PROSITE" id="PS50975"/>
    </source>
</evidence>
<evidence type="ECO:0000256" key="8">
    <source>
        <dbReference type="ARBA" id="ARBA00022840"/>
    </source>
</evidence>
<dbReference type="InterPro" id="IPR011054">
    <property type="entry name" value="Rudment_hybrid_motif"/>
</dbReference>
<dbReference type="Proteomes" id="UP000609651">
    <property type="component" value="Unassembled WGS sequence"/>
</dbReference>
<evidence type="ECO:0000256" key="7">
    <source>
        <dbReference type="ARBA" id="ARBA00022755"/>
    </source>
</evidence>
<organism evidence="15 16">
    <name type="scientific">Alienimonas chondri</name>
    <dbReference type="NCBI Taxonomy" id="2681879"/>
    <lineage>
        <taxon>Bacteria</taxon>
        <taxon>Pseudomonadati</taxon>
        <taxon>Planctomycetota</taxon>
        <taxon>Planctomycetia</taxon>
        <taxon>Planctomycetales</taxon>
        <taxon>Planctomycetaceae</taxon>
        <taxon>Alienimonas</taxon>
    </lineage>
</organism>
<evidence type="ECO:0000256" key="4">
    <source>
        <dbReference type="ARBA" id="ARBA00013255"/>
    </source>
</evidence>
<proteinExistence type="inferred from homology"/>
<dbReference type="PANTHER" id="PTHR43472">
    <property type="entry name" value="PHOSPHORIBOSYLAMINE--GLYCINE LIGASE"/>
    <property type="match status" value="1"/>
</dbReference>
<dbReference type="InterPro" id="IPR013815">
    <property type="entry name" value="ATP_grasp_subdomain_1"/>
</dbReference>
<keyword evidence="8 13" id="KW-0067">ATP-binding</keyword>
<comment type="similarity">
    <text evidence="9 12">Belongs to the GARS family.</text>
</comment>
<evidence type="ECO:0000256" key="5">
    <source>
        <dbReference type="ARBA" id="ARBA00022598"/>
    </source>
</evidence>
<evidence type="ECO:0000256" key="9">
    <source>
        <dbReference type="ARBA" id="ARBA00038345"/>
    </source>
</evidence>
<dbReference type="InterPro" id="IPR020559">
    <property type="entry name" value="PRibGlycinamide_synth_CS"/>
</dbReference>
<evidence type="ECO:0000256" key="11">
    <source>
        <dbReference type="ARBA" id="ARBA00042864"/>
    </source>
</evidence>
<keyword evidence="6 13" id="KW-0547">Nucleotide-binding</keyword>
<evidence type="ECO:0000256" key="13">
    <source>
        <dbReference type="PROSITE-ProRule" id="PRU00409"/>
    </source>
</evidence>
<dbReference type="HAMAP" id="MF_00138">
    <property type="entry name" value="GARS"/>
    <property type="match status" value="1"/>
</dbReference>
<dbReference type="EMBL" id="WTPX01000008">
    <property type="protein sequence ID" value="NNJ24440.1"/>
    <property type="molecule type" value="Genomic_DNA"/>
</dbReference>
<sequence length="441" mass="46537">MSAGGEKASGDTVLVVGGGGREHALCWKLAQSPKVGAVLCAPGNAGTGTEPGVENVPVQDDDLPGLLALAKERAVDLVVIGPEKPLVMGLTDELEAAGFLVFGPSKAAAELEGSKAYSKSLMKRAGVPTAAFETFNNAHAAADWISGRSEQALVVKADGLAAGKGVLVCDTRDEAMDAVRRVLADREFGDAGTRAVVEEKLVGEEASVLAIVDGTTIIPLPAAQDHKAALDGDRGPNTGGMGAYSPARVVHERRMQQVVEQVFIPIVHRMQRDERPFRGILYAGLMFTRRGPMVLEFNVRFGDPEVQPLLMRMSSDLYPLLKATAAGKLGDAEAPTWDDRAAVCVVMASEGYPGPYETGKTIRGLPEAADLADTEVFHAGTKFGPAGADGHESVQTAGGRVLGVTALGDDVTDAKRRAYEAVRRIRWEGAWCRTDIADKGR</sequence>
<dbReference type="PROSITE" id="PS00184">
    <property type="entry name" value="GARS"/>
    <property type="match status" value="1"/>
</dbReference>
<name>A0ABX1VAA6_9PLAN</name>
<dbReference type="Gene3D" id="3.30.1490.20">
    <property type="entry name" value="ATP-grasp fold, A domain"/>
    <property type="match status" value="1"/>
</dbReference>
<dbReference type="SUPFAM" id="SSF52440">
    <property type="entry name" value="PreATP-grasp domain"/>
    <property type="match status" value="1"/>
</dbReference>
<dbReference type="Gene3D" id="3.90.600.10">
    <property type="entry name" value="Phosphoribosylglycinamide synthetase, C-terminal domain"/>
    <property type="match status" value="1"/>
</dbReference>
<feature type="domain" description="ATP-grasp" evidence="14">
    <location>
        <begin position="119"/>
        <end position="326"/>
    </location>
</feature>